<protein>
    <submittedName>
        <fullName evidence="1">Uncharacterized protein</fullName>
    </submittedName>
</protein>
<evidence type="ECO:0000313" key="1">
    <source>
        <dbReference type="EMBL" id="GAF83898.1"/>
    </source>
</evidence>
<proteinExistence type="predicted"/>
<dbReference type="AlphaFoldDB" id="X0SRZ8"/>
<reference evidence="1" key="1">
    <citation type="journal article" date="2014" name="Front. Microbiol.">
        <title>High frequency of phylogenetically diverse reductive dehalogenase-homologous genes in deep subseafloor sedimentary metagenomes.</title>
        <authorList>
            <person name="Kawai M."/>
            <person name="Futagami T."/>
            <person name="Toyoda A."/>
            <person name="Takaki Y."/>
            <person name="Nishi S."/>
            <person name="Hori S."/>
            <person name="Arai W."/>
            <person name="Tsubouchi T."/>
            <person name="Morono Y."/>
            <person name="Uchiyama I."/>
            <person name="Ito T."/>
            <person name="Fujiyama A."/>
            <person name="Inagaki F."/>
            <person name="Takami H."/>
        </authorList>
    </citation>
    <scope>NUCLEOTIDE SEQUENCE</scope>
    <source>
        <strain evidence="1">Expedition CK06-06</strain>
    </source>
</reference>
<organism evidence="1">
    <name type="scientific">marine sediment metagenome</name>
    <dbReference type="NCBI Taxonomy" id="412755"/>
    <lineage>
        <taxon>unclassified sequences</taxon>
        <taxon>metagenomes</taxon>
        <taxon>ecological metagenomes</taxon>
    </lineage>
</organism>
<comment type="caution">
    <text evidence="1">The sequence shown here is derived from an EMBL/GenBank/DDBJ whole genome shotgun (WGS) entry which is preliminary data.</text>
</comment>
<accession>X0SRZ8</accession>
<name>X0SRZ8_9ZZZZ</name>
<sequence>MNIEDLSLWEFNEDPYVGCRIQCPECEKWTHHVMWSESEVGCEDCGSHTALKCPACDERFGHVKGPIFKVI</sequence>
<gene>
    <name evidence="1" type="ORF">S01H1_09450</name>
</gene>
<dbReference type="EMBL" id="BARS01004828">
    <property type="protein sequence ID" value="GAF83898.1"/>
    <property type="molecule type" value="Genomic_DNA"/>
</dbReference>